<evidence type="ECO:0000256" key="1">
    <source>
        <dbReference type="SAM" id="MobiDB-lite"/>
    </source>
</evidence>
<dbReference type="Proteomes" id="UP001432322">
    <property type="component" value="Unassembled WGS sequence"/>
</dbReference>
<keyword evidence="2" id="KW-0472">Membrane</keyword>
<comment type="caution">
    <text evidence="3">The sequence shown here is derived from an EMBL/GenBank/DDBJ whole genome shotgun (WGS) entry which is preliminary data.</text>
</comment>
<reference evidence="3" key="1">
    <citation type="submission" date="2023-10" db="EMBL/GenBank/DDBJ databases">
        <title>Genome assembly of Pristionchus species.</title>
        <authorList>
            <person name="Yoshida K."/>
            <person name="Sommer R.J."/>
        </authorList>
    </citation>
    <scope>NUCLEOTIDE SEQUENCE</scope>
    <source>
        <strain evidence="3">RS5133</strain>
    </source>
</reference>
<keyword evidence="4" id="KW-1185">Reference proteome</keyword>
<dbReference type="EMBL" id="BTSY01000001">
    <property type="protein sequence ID" value="GMT11610.1"/>
    <property type="molecule type" value="Genomic_DNA"/>
</dbReference>
<keyword evidence="2" id="KW-0812">Transmembrane</keyword>
<feature type="transmembrane region" description="Helical" evidence="2">
    <location>
        <begin position="314"/>
        <end position="335"/>
    </location>
</feature>
<protein>
    <submittedName>
        <fullName evidence="3">Uncharacterized protein</fullName>
    </submittedName>
</protein>
<sequence length="402" mass="47388">KKKKEWEDSDMETAISIDEEINEEDNDDEYYHEDLDFGRIPIHVLGESKEGRRRAARELDKCKIFVAIMEKLEKEEDESMEEDNIRQWPISEVSNEKYRKDRVESIRRTYEYIKRYDEAANKVDCDEINKGAMEERAERNRDNIETAIDIDVKREIEEEENEWEDSDAETAIDIDEDRENPDESVEDLKQSIKEYELSAETKKKWLMYWDKILPSNENIEGSEEIKKRFKERLDFDEKCIRDTKAKIGELVKDEENEETFNKEEMGYDRLISKEGVDMFNINLTLLFALLVAVFALLSLLKAFDYITQDSLKNIFVTVLIGAMYYRLAMNFKSLAGRAKQREIRRRSHFTRGYDQGLKDGKSWLFGDLVTPAIIVHIEEKFEYGSGRSLTHLGYVLGFKEGV</sequence>
<evidence type="ECO:0000256" key="2">
    <source>
        <dbReference type="SAM" id="Phobius"/>
    </source>
</evidence>
<feature type="non-terminal residue" evidence="3">
    <location>
        <position position="1"/>
    </location>
</feature>
<feature type="transmembrane region" description="Helical" evidence="2">
    <location>
        <begin position="279"/>
        <end position="302"/>
    </location>
</feature>
<evidence type="ECO:0000313" key="3">
    <source>
        <dbReference type="EMBL" id="GMT11610.1"/>
    </source>
</evidence>
<dbReference type="AlphaFoldDB" id="A0AAV5V1D5"/>
<name>A0AAV5V1D5_9BILA</name>
<feature type="non-terminal residue" evidence="3">
    <location>
        <position position="402"/>
    </location>
</feature>
<keyword evidence="2" id="KW-1133">Transmembrane helix</keyword>
<feature type="region of interest" description="Disordered" evidence="1">
    <location>
        <begin position="157"/>
        <end position="183"/>
    </location>
</feature>
<accession>A0AAV5V1D5</accession>
<organism evidence="3 4">
    <name type="scientific">Pristionchus fissidentatus</name>
    <dbReference type="NCBI Taxonomy" id="1538716"/>
    <lineage>
        <taxon>Eukaryota</taxon>
        <taxon>Metazoa</taxon>
        <taxon>Ecdysozoa</taxon>
        <taxon>Nematoda</taxon>
        <taxon>Chromadorea</taxon>
        <taxon>Rhabditida</taxon>
        <taxon>Rhabditina</taxon>
        <taxon>Diplogasteromorpha</taxon>
        <taxon>Diplogasteroidea</taxon>
        <taxon>Neodiplogasteridae</taxon>
        <taxon>Pristionchus</taxon>
    </lineage>
</organism>
<gene>
    <name evidence="3" type="ORF">PFISCL1PPCAC_2907</name>
</gene>
<evidence type="ECO:0000313" key="4">
    <source>
        <dbReference type="Proteomes" id="UP001432322"/>
    </source>
</evidence>
<proteinExistence type="predicted"/>